<name>A0A4R1I528_PSEEN</name>
<dbReference type="GO" id="GO:0008830">
    <property type="term" value="F:dTDP-4-dehydrorhamnose 3,5-epimerase activity"/>
    <property type="evidence" value="ECO:0007669"/>
    <property type="project" value="InterPro"/>
</dbReference>
<evidence type="ECO:0000256" key="2">
    <source>
        <dbReference type="PIRSR" id="PIRSR600888-1"/>
    </source>
</evidence>
<reference evidence="3 4" key="1">
    <citation type="submission" date="2019-03" db="EMBL/GenBank/DDBJ databases">
        <title>Sequencing the genomes of 1000 actinobacteria strains.</title>
        <authorList>
            <person name="Klenk H.-P."/>
        </authorList>
    </citation>
    <scope>NUCLEOTIDE SEQUENCE [LARGE SCALE GENOMIC DNA]</scope>
    <source>
        <strain evidence="3 4">DSM 44969</strain>
    </source>
</reference>
<dbReference type="AlphaFoldDB" id="A0A4R1I528"/>
<dbReference type="OrthoDB" id="9800680at2"/>
<dbReference type="Proteomes" id="UP000295560">
    <property type="component" value="Unassembled WGS sequence"/>
</dbReference>
<organism evidence="3 4">
    <name type="scientific">Pseudonocardia endophytica</name>
    <dbReference type="NCBI Taxonomy" id="401976"/>
    <lineage>
        <taxon>Bacteria</taxon>
        <taxon>Bacillati</taxon>
        <taxon>Actinomycetota</taxon>
        <taxon>Actinomycetes</taxon>
        <taxon>Pseudonocardiales</taxon>
        <taxon>Pseudonocardiaceae</taxon>
        <taxon>Pseudonocardia</taxon>
    </lineage>
</organism>
<evidence type="ECO:0000313" key="3">
    <source>
        <dbReference type="EMBL" id="TCK27709.1"/>
    </source>
</evidence>
<dbReference type="PANTHER" id="PTHR21047">
    <property type="entry name" value="DTDP-6-DEOXY-D-GLUCOSE-3,5 EPIMERASE"/>
    <property type="match status" value="1"/>
</dbReference>
<dbReference type="GO" id="GO:0019305">
    <property type="term" value="P:dTDP-rhamnose biosynthetic process"/>
    <property type="evidence" value="ECO:0007669"/>
    <property type="project" value="TreeGrafter"/>
</dbReference>
<dbReference type="InterPro" id="IPR011051">
    <property type="entry name" value="RmlC_Cupin_sf"/>
</dbReference>
<dbReference type="InterPro" id="IPR000888">
    <property type="entry name" value="RmlC-like"/>
</dbReference>
<dbReference type="CDD" id="cd00438">
    <property type="entry name" value="cupin_RmlC"/>
    <property type="match status" value="1"/>
</dbReference>
<dbReference type="RefSeq" id="WP_132426845.1">
    <property type="nucleotide sequence ID" value="NZ_SMFZ01000001.1"/>
</dbReference>
<dbReference type="GO" id="GO:0000271">
    <property type="term" value="P:polysaccharide biosynthetic process"/>
    <property type="evidence" value="ECO:0007669"/>
    <property type="project" value="TreeGrafter"/>
</dbReference>
<dbReference type="Gene3D" id="2.60.120.10">
    <property type="entry name" value="Jelly Rolls"/>
    <property type="match status" value="1"/>
</dbReference>
<feature type="active site" description="Proton donor" evidence="2">
    <location>
        <position position="131"/>
    </location>
</feature>
<evidence type="ECO:0000256" key="1">
    <source>
        <dbReference type="ARBA" id="ARBA00010154"/>
    </source>
</evidence>
<accession>A0A4R1I528</accession>
<feature type="active site" description="Proton acceptor" evidence="2">
    <location>
        <position position="62"/>
    </location>
</feature>
<dbReference type="SUPFAM" id="SSF51182">
    <property type="entry name" value="RmlC-like cupins"/>
    <property type="match status" value="1"/>
</dbReference>
<protein>
    <submittedName>
        <fullName evidence="3">dTDP-4-dehydrorhamnose 3,5-epimerase</fullName>
    </submittedName>
</protein>
<comment type="caution">
    <text evidence="3">The sequence shown here is derived from an EMBL/GenBank/DDBJ whole genome shotgun (WGS) entry which is preliminary data.</text>
</comment>
<dbReference type="GO" id="GO:0005829">
    <property type="term" value="C:cytosol"/>
    <property type="evidence" value="ECO:0007669"/>
    <property type="project" value="TreeGrafter"/>
</dbReference>
<gene>
    <name evidence="3" type="ORF">EV378_3587</name>
</gene>
<dbReference type="EMBL" id="SMFZ01000001">
    <property type="protein sequence ID" value="TCK27709.1"/>
    <property type="molecule type" value="Genomic_DNA"/>
</dbReference>
<dbReference type="InterPro" id="IPR014710">
    <property type="entry name" value="RmlC-like_jellyroll"/>
</dbReference>
<proteinExistence type="inferred from homology"/>
<dbReference type="Pfam" id="PF00908">
    <property type="entry name" value="dTDP_sugar_isom"/>
    <property type="match status" value="1"/>
</dbReference>
<sequence>MQVHRTVIDGVLLFVPAPAVDRHGDATATFDASVARRHGVDPSRFLQDSQSRSTRGVVRGLHGRIGRGESKLVRCAHGAMHDVVVDARPSSPTFGRVAGFLLDDTDMRHLYIPAGCLHGFQALSETVDTCYRIDTPHEPTEDVAVRFDDPDLAVRWPLAAGTMSGRDRAAGSWSDLCGLLGVPAPERVCAVGW</sequence>
<dbReference type="PANTHER" id="PTHR21047:SF2">
    <property type="entry name" value="THYMIDINE DIPHOSPHO-4-KETO-RHAMNOSE 3,5-EPIMERASE"/>
    <property type="match status" value="1"/>
</dbReference>
<comment type="similarity">
    <text evidence="1">Belongs to the dTDP-4-dehydrorhamnose 3,5-epimerase family.</text>
</comment>
<evidence type="ECO:0000313" key="4">
    <source>
        <dbReference type="Proteomes" id="UP000295560"/>
    </source>
</evidence>
<keyword evidence="4" id="KW-1185">Reference proteome</keyword>